<evidence type="ECO:0000313" key="5">
    <source>
        <dbReference type="EMBL" id="KKY26476.1"/>
    </source>
</evidence>
<comment type="similarity">
    <text evidence="1">Belongs to the OPA3 family.</text>
</comment>
<feature type="region of interest" description="Disordered" evidence="4">
    <location>
        <begin position="19"/>
        <end position="61"/>
    </location>
</feature>
<dbReference type="AlphaFoldDB" id="A0A0G2EWJ2"/>
<evidence type="ECO:0000256" key="3">
    <source>
        <dbReference type="SAM" id="Coils"/>
    </source>
</evidence>
<feature type="compositionally biased region" description="Basic and acidic residues" evidence="4">
    <location>
        <begin position="210"/>
        <end position="222"/>
    </location>
</feature>
<evidence type="ECO:0000256" key="2">
    <source>
        <dbReference type="ARBA" id="ARBA00023054"/>
    </source>
</evidence>
<feature type="compositionally biased region" description="Polar residues" evidence="4">
    <location>
        <begin position="195"/>
        <end position="207"/>
    </location>
</feature>
<name>A0A0G2EWJ2_PHACM</name>
<dbReference type="PANTHER" id="PTHR12499">
    <property type="entry name" value="OPTIC ATROPHY 3 PROTEIN OPA3"/>
    <property type="match status" value="1"/>
</dbReference>
<dbReference type="GO" id="GO:0005739">
    <property type="term" value="C:mitochondrion"/>
    <property type="evidence" value="ECO:0007669"/>
    <property type="project" value="TreeGrafter"/>
</dbReference>
<feature type="region of interest" description="Disordered" evidence="4">
    <location>
        <begin position="190"/>
        <end position="232"/>
    </location>
</feature>
<reference evidence="5 6" key="1">
    <citation type="submission" date="2015-05" db="EMBL/GenBank/DDBJ databases">
        <title>Distinctive expansion of gene families associated with plant cell wall degradation and secondary metabolism in the genomes of grapevine trunk pathogens.</title>
        <authorList>
            <person name="Lawrence D.P."/>
            <person name="Travadon R."/>
            <person name="Rolshausen P.E."/>
            <person name="Baumgartner K."/>
        </authorList>
    </citation>
    <scope>NUCLEOTIDE SEQUENCE [LARGE SCALE GENOMIC DNA]</scope>
    <source>
        <strain evidence="5">UCRPC4</strain>
    </source>
</reference>
<dbReference type="Pfam" id="PF07047">
    <property type="entry name" value="OPA3"/>
    <property type="match status" value="1"/>
</dbReference>
<feature type="coiled-coil region" evidence="3">
    <location>
        <begin position="117"/>
        <end position="151"/>
    </location>
</feature>
<dbReference type="Proteomes" id="UP000053317">
    <property type="component" value="Unassembled WGS sequence"/>
</dbReference>
<dbReference type="EMBL" id="LCWF01000035">
    <property type="protein sequence ID" value="KKY26476.1"/>
    <property type="molecule type" value="Genomic_DNA"/>
</dbReference>
<protein>
    <submittedName>
        <fullName evidence="5">Putative opa3 domain protein</fullName>
    </submittedName>
</protein>
<dbReference type="InterPro" id="IPR010754">
    <property type="entry name" value="OPA3-like"/>
</dbReference>
<dbReference type="PANTHER" id="PTHR12499:SF0">
    <property type="entry name" value="OPTIC ATROPHY 3 PROTEIN"/>
    <property type="match status" value="1"/>
</dbReference>
<sequence length="232" mass="26105">MRMRLGLLRDTAQIEKRAAKEAAEATAKRHKSQVPTVKTEAQAKAEEAEASKLAKEMAKTKAKPRIRPLSEAKAIESGANFISEAFLFAVAGGLIVFESWRSKRKETTRREDVASRISELEDSERLARKALVELEREVLRLRALNETGQAKTPKHIISPQLWRLEEQEEEEDEKKVESWMQRITTYIQSYRDETGQSGNRSPASPVSTEKAAHTADDPEKHASVPISGVEKK</sequence>
<evidence type="ECO:0000313" key="6">
    <source>
        <dbReference type="Proteomes" id="UP000053317"/>
    </source>
</evidence>
<evidence type="ECO:0000256" key="1">
    <source>
        <dbReference type="ARBA" id="ARBA00007584"/>
    </source>
</evidence>
<gene>
    <name evidence="5" type="ORF">UCRPC4_g01495</name>
</gene>
<feature type="compositionally biased region" description="Basic and acidic residues" evidence="4">
    <location>
        <begin position="41"/>
        <end position="59"/>
    </location>
</feature>
<keyword evidence="2 3" id="KW-0175">Coiled coil</keyword>
<accession>A0A0G2EWJ2</accession>
<reference evidence="5 6" key="2">
    <citation type="submission" date="2015-05" db="EMBL/GenBank/DDBJ databases">
        <authorList>
            <person name="Morales-Cruz A."/>
            <person name="Amrine K.C."/>
            <person name="Cantu D."/>
        </authorList>
    </citation>
    <scope>NUCLEOTIDE SEQUENCE [LARGE SCALE GENOMIC DNA]</scope>
    <source>
        <strain evidence="5">UCRPC4</strain>
    </source>
</reference>
<dbReference type="GO" id="GO:0019216">
    <property type="term" value="P:regulation of lipid metabolic process"/>
    <property type="evidence" value="ECO:0007669"/>
    <property type="project" value="TreeGrafter"/>
</dbReference>
<dbReference type="OrthoDB" id="2129069at2759"/>
<keyword evidence="6" id="KW-1185">Reference proteome</keyword>
<proteinExistence type="inferred from homology"/>
<evidence type="ECO:0000256" key="4">
    <source>
        <dbReference type="SAM" id="MobiDB-lite"/>
    </source>
</evidence>
<organism evidence="5 6">
    <name type="scientific">Phaeomoniella chlamydospora</name>
    <name type="common">Phaeoacremonium chlamydosporum</name>
    <dbReference type="NCBI Taxonomy" id="158046"/>
    <lineage>
        <taxon>Eukaryota</taxon>
        <taxon>Fungi</taxon>
        <taxon>Dikarya</taxon>
        <taxon>Ascomycota</taxon>
        <taxon>Pezizomycotina</taxon>
        <taxon>Eurotiomycetes</taxon>
        <taxon>Chaetothyriomycetidae</taxon>
        <taxon>Phaeomoniellales</taxon>
        <taxon>Phaeomoniellaceae</taxon>
        <taxon>Phaeomoniella</taxon>
    </lineage>
</organism>
<comment type="caution">
    <text evidence="5">The sequence shown here is derived from an EMBL/GenBank/DDBJ whole genome shotgun (WGS) entry which is preliminary data.</text>
</comment>